<keyword evidence="1" id="KW-0812">Transmembrane</keyword>
<gene>
    <name evidence="2" type="ORF">FFZ77_11565</name>
</gene>
<accession>A0ABW9NSC8</accession>
<keyword evidence="1" id="KW-0472">Membrane</keyword>
<feature type="transmembrane region" description="Helical" evidence="1">
    <location>
        <begin position="197"/>
        <end position="216"/>
    </location>
</feature>
<feature type="transmembrane region" description="Helical" evidence="1">
    <location>
        <begin position="331"/>
        <end position="352"/>
    </location>
</feature>
<feature type="transmembrane region" description="Helical" evidence="1">
    <location>
        <begin position="648"/>
        <end position="675"/>
    </location>
</feature>
<feature type="transmembrane region" description="Helical" evidence="1">
    <location>
        <begin position="687"/>
        <end position="707"/>
    </location>
</feature>
<dbReference type="EMBL" id="VDEQ01000112">
    <property type="protein sequence ID" value="MQS36213.1"/>
    <property type="molecule type" value="Genomic_DNA"/>
</dbReference>
<evidence type="ECO:0000313" key="3">
    <source>
        <dbReference type="Proteomes" id="UP000460558"/>
    </source>
</evidence>
<feature type="transmembrane region" description="Helical" evidence="1">
    <location>
        <begin position="288"/>
        <end position="310"/>
    </location>
</feature>
<feature type="transmembrane region" description="Helical" evidence="1">
    <location>
        <begin position="248"/>
        <end position="268"/>
    </location>
</feature>
<reference evidence="2 3" key="1">
    <citation type="submission" date="2019-06" db="EMBL/GenBank/DDBJ databases">
        <title>Comparative genomics and metabolomics analyses of clavulanic acid producing Streptomyces species provides insight into specialized metabolism and evolution of beta-lactam biosynthetic gene clusters.</title>
        <authorList>
            <person name="Moore M.A."/>
            <person name="Cruz-Morales P."/>
            <person name="Barona Gomez F."/>
            <person name="Kapil T."/>
        </authorList>
    </citation>
    <scope>NUCLEOTIDE SEQUENCE [LARGE SCALE GENOMIC DNA]</scope>
    <source>
        <strain evidence="2 3">T-272</strain>
    </source>
</reference>
<keyword evidence="3" id="KW-1185">Reference proteome</keyword>
<evidence type="ECO:0008006" key="4">
    <source>
        <dbReference type="Google" id="ProtNLM"/>
    </source>
</evidence>
<evidence type="ECO:0000256" key="1">
    <source>
        <dbReference type="SAM" id="Phobius"/>
    </source>
</evidence>
<organism evidence="2 3">
    <name type="scientific">Streptomyces katsurahamanus</name>
    <dbReference type="NCBI Taxonomy" id="2577098"/>
    <lineage>
        <taxon>Bacteria</taxon>
        <taxon>Bacillati</taxon>
        <taxon>Actinomycetota</taxon>
        <taxon>Actinomycetes</taxon>
        <taxon>Kitasatosporales</taxon>
        <taxon>Streptomycetaceae</taxon>
        <taxon>Streptomyces</taxon>
    </lineage>
</organism>
<feature type="transmembrane region" description="Helical" evidence="1">
    <location>
        <begin position="358"/>
        <end position="382"/>
    </location>
</feature>
<evidence type="ECO:0000313" key="2">
    <source>
        <dbReference type="EMBL" id="MQS36213.1"/>
    </source>
</evidence>
<keyword evidence="1" id="KW-1133">Transmembrane helix</keyword>
<dbReference type="Proteomes" id="UP000460558">
    <property type="component" value="Unassembled WGS sequence"/>
</dbReference>
<comment type="caution">
    <text evidence="2">The sequence shown here is derived from an EMBL/GenBank/DDBJ whole genome shotgun (WGS) entry which is preliminary data.</text>
</comment>
<protein>
    <recommendedName>
        <fullName evidence="4">FtsX-like permease family protein</fullName>
    </recommendedName>
</protein>
<sequence length="724" mass="75473">MSSWVLRRQLLRMGRAAAWAAEAGRVRFFALFAATLVVTVALAGFVLAVASFDGRTERSADRWAQIARPASGEEAELLWLPTIARSEDRQYDVVYVEPLSVDAPLPPGVSHWPEPGEVLVSPALKNSDVGADEFGRVVGTIDPGGLEAPGEYFAYVRPTADLLSSKEMIKVSGFHSGLQRMPPLGEHLYTLGFTEFLWLYATLIGLPAVLFVVIAARVGAAARDRRTAVLATLGASSGARRWFTVGEAALPVALGGILAMASIAPVLAVDVPLPVVDFILYAPDARTVAAQLAMAALGMPVAVVAAVVLLQPAYRPGGSTRPALRRRRGEWMLWLFPVALFGTVRGGDFLPLELRLSALAAGSIVTLALLPGVVGAVVAAAGPTMARAGAARGRAGLLIAGRRLAAGPRPVTRLVAALVIAIGLAGQGQIMVSLFTEMTQRADSMASRLGTSALQVTATTPTSPARVGSFQRELGTGMHVLPLWIRPDKGRIDIVADCADLKSLKIPCKATPVDIRAAENSGLNRAIEMENASGTRVFARTGHAEKVISETSRPSFLVLADDGRQLSISAARKAANAELAMTSTVHVFGMNGTGGGGAPLIAERWLELLSLSGISVIAVVAGIGAMSQFIRAGGEMSPVSVISGNRKVYYTVSAWSVLAPALVAVLAAVIVSWSITTPLPASDGSRLETLATVGAAGFVCAAVMALWGARTAASAAAAWRPSGG</sequence>
<proteinExistence type="predicted"/>
<name>A0ABW9NSC8_9ACTN</name>
<dbReference type="RefSeq" id="WP_153482857.1">
    <property type="nucleotide sequence ID" value="NZ_VDEQ01000112.1"/>
</dbReference>
<feature type="transmembrane region" description="Helical" evidence="1">
    <location>
        <begin position="411"/>
        <end position="435"/>
    </location>
</feature>
<feature type="transmembrane region" description="Helical" evidence="1">
    <location>
        <begin position="608"/>
        <end position="627"/>
    </location>
</feature>